<evidence type="ECO:0000313" key="11">
    <source>
        <dbReference type="Proteomes" id="UP000811899"/>
    </source>
</evidence>
<comment type="subcellular location">
    <subcellularLocation>
        <location evidence="1">Cell membrane</location>
        <topology evidence="1">Multi-pass membrane protein</topology>
    </subcellularLocation>
</comment>
<dbReference type="InterPro" id="IPR032807">
    <property type="entry name" value="GNVR"/>
</dbReference>
<evidence type="ECO:0000256" key="2">
    <source>
        <dbReference type="ARBA" id="ARBA00022475"/>
    </source>
</evidence>
<dbReference type="GO" id="GO:0004713">
    <property type="term" value="F:protein tyrosine kinase activity"/>
    <property type="evidence" value="ECO:0007669"/>
    <property type="project" value="TreeGrafter"/>
</dbReference>
<evidence type="ECO:0000256" key="7">
    <source>
        <dbReference type="SAM" id="Phobius"/>
    </source>
</evidence>
<evidence type="ECO:0000313" key="10">
    <source>
        <dbReference type="EMBL" id="MBT0662735.1"/>
    </source>
</evidence>
<name>A0AAW4KZS3_9BACT</name>
<gene>
    <name evidence="10" type="ORF">KI809_00325</name>
</gene>
<evidence type="ECO:0000256" key="5">
    <source>
        <dbReference type="ARBA" id="ARBA00023136"/>
    </source>
</evidence>
<organism evidence="10 11">
    <name type="scientific">Geoanaerobacter pelophilus</name>
    <dbReference type="NCBI Taxonomy" id="60036"/>
    <lineage>
        <taxon>Bacteria</taxon>
        <taxon>Pseudomonadati</taxon>
        <taxon>Thermodesulfobacteriota</taxon>
        <taxon>Desulfuromonadia</taxon>
        <taxon>Geobacterales</taxon>
        <taxon>Geobacteraceae</taxon>
        <taxon>Geoanaerobacter</taxon>
    </lineage>
</organism>
<evidence type="ECO:0000256" key="6">
    <source>
        <dbReference type="SAM" id="Coils"/>
    </source>
</evidence>
<feature type="transmembrane region" description="Helical" evidence="7">
    <location>
        <begin position="453"/>
        <end position="471"/>
    </location>
</feature>
<dbReference type="EMBL" id="JAHCVJ010000001">
    <property type="protein sequence ID" value="MBT0662735.1"/>
    <property type="molecule type" value="Genomic_DNA"/>
</dbReference>
<dbReference type="InterPro" id="IPR003856">
    <property type="entry name" value="LPS_length_determ_N"/>
</dbReference>
<dbReference type="Proteomes" id="UP000811899">
    <property type="component" value="Unassembled WGS sequence"/>
</dbReference>
<dbReference type="InterPro" id="IPR014345">
    <property type="entry name" value="XrtA_polysacc_chain"/>
</dbReference>
<dbReference type="AlphaFoldDB" id="A0AAW4KZS3"/>
<dbReference type="GO" id="GO:0005886">
    <property type="term" value="C:plasma membrane"/>
    <property type="evidence" value="ECO:0007669"/>
    <property type="project" value="UniProtKB-SubCell"/>
</dbReference>
<sequence>MQTKEFDYRMYLDLLLRRKRLFILIALLIMTGGVIYSYSLPKIYEAKSTVFIEKNVISELVKGIAVTPSMEQTIKVLTYALTSRTILSKVVNELDMNAKKHSDSELENILLRINRNISVKVKDNNLFIITYKDTNPKIARDFVNTLVTTYIEQNISSKREESYGAIKFFSDQIGTVKEKLDKADEELSRFKAQQGGVVNIDEAKLFQEINSSEQKLQDIQLRRRHLEGLKPVTRRESDPLHAQLLSLQKRQDELRNQFNDNYPELIRIRGEIDSLKQQIAKRPAAGVGNADPQEVAKIEAELSALKLTEESLRRYIAKNQSLMRQIPTVKAELEKMDVDKKKQKELYDQLLSRQGQSEVSKQMEVQDKTTTFRIVDPAVLPVKPVSPNRVRIILMAIVAGIGAAYGILFGLDQLRSTIKSTEMLKPYGLPVLAVIPRIPDFAQEVKRQKVDRIIYAMSSFYFLFILSFLAIELLDLQYVDKIINRISQIF</sequence>
<evidence type="ECO:0000259" key="8">
    <source>
        <dbReference type="Pfam" id="PF02706"/>
    </source>
</evidence>
<keyword evidence="2" id="KW-1003">Cell membrane</keyword>
<keyword evidence="11" id="KW-1185">Reference proteome</keyword>
<comment type="caution">
    <text evidence="10">The sequence shown here is derived from an EMBL/GenBank/DDBJ whole genome shotgun (WGS) entry which is preliminary data.</text>
</comment>
<dbReference type="NCBIfam" id="TIGR03007">
    <property type="entry name" value="pepcterm_ChnLen"/>
    <property type="match status" value="1"/>
</dbReference>
<reference evidence="10 11" key="1">
    <citation type="submission" date="2021-05" db="EMBL/GenBank/DDBJ databases">
        <title>The draft genome of Geobacter pelophilus DSM 12255.</title>
        <authorList>
            <person name="Xu Z."/>
            <person name="Masuda Y."/>
            <person name="Itoh H."/>
            <person name="Senoo K."/>
        </authorList>
    </citation>
    <scope>NUCLEOTIDE SEQUENCE [LARGE SCALE GENOMIC DNA]</scope>
    <source>
        <strain evidence="10 11">DSM 12255</strain>
    </source>
</reference>
<feature type="transmembrane region" description="Helical" evidence="7">
    <location>
        <begin position="21"/>
        <end position="39"/>
    </location>
</feature>
<feature type="domain" description="Polysaccharide chain length determinant N-terminal" evidence="8">
    <location>
        <begin position="5"/>
        <end position="94"/>
    </location>
</feature>
<feature type="domain" description="Tyrosine-protein kinase G-rich" evidence="9">
    <location>
        <begin position="335"/>
        <end position="409"/>
    </location>
</feature>
<dbReference type="Pfam" id="PF13807">
    <property type="entry name" value="GNVR"/>
    <property type="match status" value="1"/>
</dbReference>
<keyword evidence="5 7" id="KW-0472">Membrane</keyword>
<evidence type="ECO:0000256" key="4">
    <source>
        <dbReference type="ARBA" id="ARBA00022989"/>
    </source>
</evidence>
<protein>
    <submittedName>
        <fullName evidence="10">Chain-length determining protein</fullName>
    </submittedName>
</protein>
<feature type="transmembrane region" description="Helical" evidence="7">
    <location>
        <begin position="392"/>
        <end position="411"/>
    </location>
</feature>
<evidence type="ECO:0000259" key="9">
    <source>
        <dbReference type="Pfam" id="PF13807"/>
    </source>
</evidence>
<evidence type="ECO:0000256" key="1">
    <source>
        <dbReference type="ARBA" id="ARBA00004651"/>
    </source>
</evidence>
<dbReference type="RefSeq" id="WP_214169536.1">
    <property type="nucleotide sequence ID" value="NZ_JAHCVJ010000001.1"/>
</dbReference>
<feature type="coiled-coil region" evidence="6">
    <location>
        <begin position="173"/>
        <end position="229"/>
    </location>
</feature>
<keyword evidence="6" id="KW-0175">Coiled coil</keyword>
<accession>A0AAW4KZS3</accession>
<dbReference type="InterPro" id="IPR050445">
    <property type="entry name" value="Bact_polysacc_biosynth/exp"/>
</dbReference>
<proteinExistence type="predicted"/>
<dbReference type="Pfam" id="PF02706">
    <property type="entry name" value="Wzz"/>
    <property type="match status" value="1"/>
</dbReference>
<keyword evidence="4 7" id="KW-1133">Transmembrane helix</keyword>
<dbReference type="PANTHER" id="PTHR32309:SF13">
    <property type="entry name" value="FERRIC ENTEROBACTIN TRANSPORT PROTEIN FEPE"/>
    <property type="match status" value="1"/>
</dbReference>
<evidence type="ECO:0000256" key="3">
    <source>
        <dbReference type="ARBA" id="ARBA00022692"/>
    </source>
</evidence>
<dbReference type="PANTHER" id="PTHR32309">
    <property type="entry name" value="TYROSINE-PROTEIN KINASE"/>
    <property type="match status" value="1"/>
</dbReference>
<keyword evidence="3 7" id="KW-0812">Transmembrane</keyword>